<dbReference type="GeneID" id="43278976"/>
<feature type="domain" description="Plasmid pRiA4b Orf3-like" evidence="1">
    <location>
        <begin position="4"/>
        <end position="170"/>
    </location>
</feature>
<dbReference type="InterPro" id="IPR012912">
    <property type="entry name" value="Plasmid_pRiA4b_Orf3-like"/>
</dbReference>
<proteinExistence type="predicted"/>
<dbReference type="SUPFAM" id="SSF159941">
    <property type="entry name" value="MM3350-like"/>
    <property type="match status" value="1"/>
</dbReference>
<dbReference type="Gene3D" id="3.10.290.30">
    <property type="entry name" value="MM3350-like"/>
    <property type="match status" value="1"/>
</dbReference>
<evidence type="ECO:0000259" key="1">
    <source>
        <dbReference type="Pfam" id="PF07929"/>
    </source>
</evidence>
<sequence>MSRQIFQLKVSLAGVRPPVWRRVLVPGGYTLDRLHRVVQHAMGWRDCHLHSFDIDGRQYGEPDPDGELALRDELDVRLDAVVGKGDRFRYTYDFGDWWEHDLVVEDVCAADPDERYPACVEGERACPPEDVGGPAGYAVLLAALADPGHAEHRMMREWAGAGFEPDFFAADRATTLLRRFC</sequence>
<dbReference type="PANTHER" id="PTHR41878:SF1">
    <property type="entry name" value="TNPR PROTEIN"/>
    <property type="match status" value="1"/>
</dbReference>
<name>A0A1C6US94_9ACTN</name>
<reference evidence="3" key="1">
    <citation type="submission" date="2016-06" db="EMBL/GenBank/DDBJ databases">
        <authorList>
            <person name="Varghese N."/>
            <person name="Submissions Spin"/>
        </authorList>
    </citation>
    <scope>NUCLEOTIDE SEQUENCE [LARGE SCALE GENOMIC DNA]</scope>
    <source>
        <strain evidence="3">DSM 44151</strain>
    </source>
</reference>
<gene>
    <name evidence="2" type="ORF">GA0070603_2325</name>
</gene>
<dbReference type="STRING" id="47854.GA0070603_2325"/>
<keyword evidence="3" id="KW-1185">Reference proteome</keyword>
<dbReference type="InterPro" id="IPR024047">
    <property type="entry name" value="MM3350-like_sf"/>
</dbReference>
<dbReference type="Pfam" id="PF07929">
    <property type="entry name" value="PRiA4_ORF3"/>
    <property type="match status" value="1"/>
</dbReference>
<dbReference type="Proteomes" id="UP000198605">
    <property type="component" value="Unassembled WGS sequence"/>
</dbReference>
<dbReference type="OrthoDB" id="9816539at2"/>
<accession>A0A1C6US94</accession>
<dbReference type="PANTHER" id="PTHR41878">
    <property type="entry name" value="LEXA REPRESSOR-RELATED"/>
    <property type="match status" value="1"/>
</dbReference>
<protein>
    <submittedName>
        <fullName evidence="2">PRiA4b ORF-3-like protein</fullName>
    </submittedName>
</protein>
<dbReference type="EMBL" id="FMIB01000002">
    <property type="protein sequence ID" value="SCL56984.1"/>
    <property type="molecule type" value="Genomic_DNA"/>
</dbReference>
<evidence type="ECO:0000313" key="2">
    <source>
        <dbReference type="EMBL" id="SCL56984.1"/>
    </source>
</evidence>
<organism evidence="2 3">
    <name type="scientific">Micromonospora chersina</name>
    <dbReference type="NCBI Taxonomy" id="47854"/>
    <lineage>
        <taxon>Bacteria</taxon>
        <taxon>Bacillati</taxon>
        <taxon>Actinomycetota</taxon>
        <taxon>Actinomycetes</taxon>
        <taxon>Micromonosporales</taxon>
        <taxon>Micromonosporaceae</taxon>
        <taxon>Micromonospora</taxon>
    </lineage>
</organism>
<dbReference type="RefSeq" id="WP_091311590.1">
    <property type="nucleotide sequence ID" value="NZ_FMIB01000002.1"/>
</dbReference>
<dbReference type="AlphaFoldDB" id="A0A1C6US94"/>
<evidence type="ECO:0000313" key="3">
    <source>
        <dbReference type="Proteomes" id="UP000198605"/>
    </source>
</evidence>